<sequence>MSTIGKIIRVNALPPVEEREINVIYQVAAPGAATYTDYAIDASGDLKTHAVVDGSIPIELSDDHVSISDLDLIAEGITSQAEYNSATIEKLYQKLDKPTNDGNVLDYPKIVGLDDNGNVAKLPAGDLGKNIANSSLTSVTGAGLTLGADWSMNTSGKNYTISGLSDVSNDAAFNTFLSQNTAGKVGKANGKQLFLSLPSSLTEAERTAWKTQMNGGWTTNTMSVNSISPLLIKLENGVSYITLRGANLNLNPANFKIEIMNAAGSSVLATVANSQVQLDTSGLSLTFYFNFFSLGVNEYKIRLWNGVASYVTPVTFEVVNNVNEIDLSTLTWNTKVYNNNTTSKAYATNSIIYFNPDNSIKPPAVELVYVFNAKTQMPLFSAGENWYLEAGISINMRISPNQTLGFAMTQSTNLTNDFFGNVDFSGFGSLIALNTNWNYSQNLKLIFIKKGPILTKVLSGINPDGQLITAISSETISNNDDLYLGAVFNNTSETGDTSFETYMNINLIKAYTF</sequence>
<organism evidence="1 2">
    <name type="scientific">Chryseobacterium luteum</name>
    <dbReference type="NCBI Taxonomy" id="421531"/>
    <lineage>
        <taxon>Bacteria</taxon>
        <taxon>Pseudomonadati</taxon>
        <taxon>Bacteroidota</taxon>
        <taxon>Flavobacteriia</taxon>
        <taxon>Flavobacteriales</taxon>
        <taxon>Weeksellaceae</taxon>
        <taxon>Chryseobacterium group</taxon>
        <taxon>Chryseobacterium</taxon>
    </lineage>
</organism>
<protein>
    <submittedName>
        <fullName evidence="1">Uncharacterized protein</fullName>
    </submittedName>
</protein>
<dbReference type="Proteomes" id="UP000028703">
    <property type="component" value="Unassembled WGS sequence"/>
</dbReference>
<dbReference type="RefSeq" id="WP_034701016.1">
    <property type="nucleotide sequence ID" value="NZ_JPRO01000001.1"/>
</dbReference>
<evidence type="ECO:0000313" key="1">
    <source>
        <dbReference type="EMBL" id="KFF09156.1"/>
    </source>
</evidence>
<reference evidence="1 2" key="1">
    <citation type="submission" date="2014-07" db="EMBL/GenBank/DDBJ databases">
        <title>Genome of Chryseobacterium luteum DSM 18605.</title>
        <authorList>
            <person name="Stropko S.J."/>
            <person name="Pipes S.E."/>
            <person name="Newman J.D."/>
        </authorList>
    </citation>
    <scope>NUCLEOTIDE SEQUENCE [LARGE SCALE GENOMIC DNA]</scope>
    <source>
        <strain evidence="1 2">DSM 18605</strain>
    </source>
</reference>
<gene>
    <name evidence="1" type="ORF">IX38_01165</name>
</gene>
<dbReference type="OrthoDB" id="6315383at2"/>
<dbReference type="AlphaFoldDB" id="A0A085ZXJ2"/>
<keyword evidence="2" id="KW-1185">Reference proteome</keyword>
<proteinExistence type="predicted"/>
<accession>A0A085ZXJ2</accession>
<comment type="caution">
    <text evidence="1">The sequence shown here is derived from an EMBL/GenBank/DDBJ whole genome shotgun (WGS) entry which is preliminary data.</text>
</comment>
<dbReference type="EMBL" id="JPRO01000001">
    <property type="protein sequence ID" value="KFF09156.1"/>
    <property type="molecule type" value="Genomic_DNA"/>
</dbReference>
<dbReference type="STRING" id="421531.IX38_01165"/>
<evidence type="ECO:0000313" key="2">
    <source>
        <dbReference type="Proteomes" id="UP000028703"/>
    </source>
</evidence>
<name>A0A085ZXJ2_9FLAO</name>
<dbReference type="eggNOG" id="ENOG5032BU8">
    <property type="taxonomic scope" value="Bacteria"/>
</dbReference>